<dbReference type="OrthoDB" id="5343669at2"/>
<dbReference type="AlphaFoldDB" id="A0A1G6A6Z6"/>
<dbReference type="CDD" id="cd16098">
    <property type="entry name" value="FliS"/>
    <property type="match status" value="1"/>
</dbReference>
<sequence>MYNAARAYLQTQVTTTNPGDVVVLLYEGAIKFLQQAKIKMAERDMEQKGILISKALDIIAELDASINTQKGGELGENLHKLYFFCNTRLLQANLKLDPKLVDEVITILSGLKSAFEEIKGQNHTPMQSVASEMNSATSPNIAPPTTSPTMSMKYARNAYK</sequence>
<keyword evidence="6" id="KW-0282">Flagellum</keyword>
<dbReference type="RefSeq" id="WP_092116310.1">
    <property type="nucleotide sequence ID" value="NZ_FMXO01000001.1"/>
</dbReference>
<comment type="subcellular location">
    <subcellularLocation>
        <location evidence="1">Cytoplasm</location>
        <location evidence="1">Cytosol</location>
    </subcellularLocation>
</comment>
<proteinExistence type="inferred from homology"/>
<dbReference type="PANTHER" id="PTHR34773">
    <property type="entry name" value="FLAGELLAR SECRETION CHAPERONE FLIS"/>
    <property type="match status" value="1"/>
</dbReference>
<dbReference type="EMBL" id="FMXO01000001">
    <property type="protein sequence ID" value="SDB04241.1"/>
    <property type="molecule type" value="Genomic_DNA"/>
</dbReference>
<dbReference type="InterPro" id="IPR036584">
    <property type="entry name" value="FliS_sf"/>
</dbReference>
<evidence type="ECO:0000256" key="1">
    <source>
        <dbReference type="ARBA" id="ARBA00004514"/>
    </source>
</evidence>
<dbReference type="STRING" id="617002.SAMN05660653_00200"/>
<protein>
    <submittedName>
        <fullName evidence="6">Flagellar biosynthetic protein FliS</fullName>
    </submittedName>
</protein>
<dbReference type="Proteomes" id="UP000198771">
    <property type="component" value="Unassembled WGS sequence"/>
</dbReference>
<evidence type="ECO:0000313" key="6">
    <source>
        <dbReference type="EMBL" id="SDB04241.1"/>
    </source>
</evidence>
<evidence type="ECO:0000313" key="7">
    <source>
        <dbReference type="Proteomes" id="UP000198771"/>
    </source>
</evidence>
<organism evidence="6 7">
    <name type="scientific">Desulfonatronum thiosulfatophilum</name>
    <dbReference type="NCBI Taxonomy" id="617002"/>
    <lineage>
        <taxon>Bacteria</taxon>
        <taxon>Pseudomonadati</taxon>
        <taxon>Thermodesulfobacteriota</taxon>
        <taxon>Desulfovibrionia</taxon>
        <taxon>Desulfovibrionales</taxon>
        <taxon>Desulfonatronaceae</taxon>
        <taxon>Desulfonatronum</taxon>
    </lineage>
</organism>
<dbReference type="SUPFAM" id="SSF101116">
    <property type="entry name" value="Flagellar export chaperone FliS"/>
    <property type="match status" value="1"/>
</dbReference>
<keyword evidence="6" id="KW-0969">Cilium</keyword>
<evidence type="ECO:0000256" key="3">
    <source>
        <dbReference type="ARBA" id="ARBA00022490"/>
    </source>
</evidence>
<evidence type="ECO:0000256" key="4">
    <source>
        <dbReference type="ARBA" id="ARBA00022795"/>
    </source>
</evidence>
<keyword evidence="3" id="KW-0963">Cytoplasm</keyword>
<dbReference type="InterPro" id="IPR003713">
    <property type="entry name" value="FliS"/>
</dbReference>
<evidence type="ECO:0000256" key="2">
    <source>
        <dbReference type="ARBA" id="ARBA00008787"/>
    </source>
</evidence>
<comment type="similarity">
    <text evidence="2">Belongs to the FliS family.</text>
</comment>
<keyword evidence="6" id="KW-0966">Cell projection</keyword>
<dbReference type="Gene3D" id="1.20.120.340">
    <property type="entry name" value="Flagellar protein FliS"/>
    <property type="match status" value="1"/>
</dbReference>
<gene>
    <name evidence="6" type="ORF">SAMN05660653_00200</name>
</gene>
<dbReference type="Pfam" id="PF02561">
    <property type="entry name" value="FliS"/>
    <property type="match status" value="1"/>
</dbReference>
<dbReference type="GO" id="GO:0005829">
    <property type="term" value="C:cytosol"/>
    <property type="evidence" value="ECO:0007669"/>
    <property type="project" value="UniProtKB-SubCell"/>
</dbReference>
<dbReference type="PANTHER" id="PTHR34773:SF1">
    <property type="entry name" value="FLAGELLAR SECRETION CHAPERONE FLIS"/>
    <property type="match status" value="1"/>
</dbReference>
<dbReference type="GO" id="GO:0044780">
    <property type="term" value="P:bacterial-type flagellum assembly"/>
    <property type="evidence" value="ECO:0007669"/>
    <property type="project" value="InterPro"/>
</dbReference>
<dbReference type="GO" id="GO:0071973">
    <property type="term" value="P:bacterial-type flagellum-dependent cell motility"/>
    <property type="evidence" value="ECO:0007669"/>
    <property type="project" value="TreeGrafter"/>
</dbReference>
<evidence type="ECO:0000256" key="5">
    <source>
        <dbReference type="ARBA" id="ARBA00023186"/>
    </source>
</evidence>
<name>A0A1G6A6Z6_9BACT</name>
<reference evidence="6 7" key="1">
    <citation type="submission" date="2016-10" db="EMBL/GenBank/DDBJ databases">
        <authorList>
            <person name="de Groot N.N."/>
        </authorList>
    </citation>
    <scope>NUCLEOTIDE SEQUENCE [LARGE SCALE GENOMIC DNA]</scope>
    <source>
        <strain evidence="6 7">ASO4-2</strain>
    </source>
</reference>
<keyword evidence="7" id="KW-1185">Reference proteome</keyword>
<dbReference type="NCBIfam" id="TIGR00208">
    <property type="entry name" value="fliS"/>
    <property type="match status" value="1"/>
</dbReference>
<accession>A0A1G6A6Z6</accession>
<keyword evidence="5" id="KW-0143">Chaperone</keyword>
<keyword evidence="4" id="KW-1005">Bacterial flagellum biogenesis</keyword>